<dbReference type="InterPro" id="IPR036691">
    <property type="entry name" value="Endo/exonu/phosph_ase_sf"/>
</dbReference>
<dbReference type="GO" id="GO:0003824">
    <property type="term" value="F:catalytic activity"/>
    <property type="evidence" value="ECO:0007669"/>
    <property type="project" value="InterPro"/>
</dbReference>
<dbReference type="SUPFAM" id="SSF56219">
    <property type="entry name" value="DNase I-like"/>
    <property type="match status" value="1"/>
</dbReference>
<evidence type="ECO:0000313" key="4">
    <source>
        <dbReference type="Proteomes" id="UP000011885"/>
    </source>
</evidence>
<evidence type="ECO:0000313" key="3">
    <source>
        <dbReference type="EMBL" id="EMI56297.1"/>
    </source>
</evidence>
<feature type="region of interest" description="Disordered" evidence="1">
    <location>
        <begin position="424"/>
        <end position="446"/>
    </location>
</feature>
<evidence type="ECO:0000256" key="1">
    <source>
        <dbReference type="SAM" id="MobiDB-lite"/>
    </source>
</evidence>
<dbReference type="Proteomes" id="UP000011885">
    <property type="component" value="Unassembled WGS sequence"/>
</dbReference>
<reference evidence="3 4" key="1">
    <citation type="journal article" date="2013" name="Mar. Genomics">
        <title>Expression of sulfatases in Rhodopirellula baltica and the diversity of sulfatases in the genus Rhodopirellula.</title>
        <authorList>
            <person name="Wegner C.E."/>
            <person name="Richter-Heitmann T."/>
            <person name="Klindworth A."/>
            <person name="Klockow C."/>
            <person name="Richter M."/>
            <person name="Achstetter T."/>
            <person name="Glockner F.O."/>
            <person name="Harder J."/>
        </authorList>
    </citation>
    <scope>NUCLEOTIDE SEQUENCE [LARGE SCALE GENOMIC DNA]</scope>
    <source>
        <strain evidence="3 4">SM41</strain>
    </source>
</reference>
<protein>
    <submittedName>
        <fullName evidence="3">Extracellular nuclease</fullName>
    </submittedName>
</protein>
<organism evidence="3 4">
    <name type="scientific">Rhodopirellula sallentina SM41</name>
    <dbReference type="NCBI Taxonomy" id="1263870"/>
    <lineage>
        <taxon>Bacteria</taxon>
        <taxon>Pseudomonadati</taxon>
        <taxon>Planctomycetota</taxon>
        <taxon>Planctomycetia</taxon>
        <taxon>Pirellulales</taxon>
        <taxon>Pirellulaceae</taxon>
        <taxon>Rhodopirellula</taxon>
    </lineage>
</organism>
<dbReference type="NCBIfam" id="NF033681">
    <property type="entry name" value="ExeM_NucH_DNase"/>
    <property type="match status" value="1"/>
</dbReference>
<dbReference type="AlphaFoldDB" id="M5U4B6"/>
<dbReference type="PANTHER" id="PTHR42834">
    <property type="entry name" value="ENDONUCLEASE/EXONUCLEASE/PHOSPHATASE FAMILY PROTEIN (AFU_ORTHOLOGUE AFUA_3G09210)"/>
    <property type="match status" value="1"/>
</dbReference>
<comment type="caution">
    <text evidence="3">The sequence shown here is derived from an EMBL/GenBank/DDBJ whole genome shotgun (WGS) entry which is preliminary data.</text>
</comment>
<keyword evidence="4" id="KW-1185">Reference proteome</keyword>
<feature type="domain" description="Endonuclease/exonuclease/phosphatase" evidence="2">
    <location>
        <begin position="277"/>
        <end position="569"/>
    </location>
</feature>
<accession>M5U4B6</accession>
<dbReference type="InterPro" id="IPR005135">
    <property type="entry name" value="Endo/exonuclease/phosphatase"/>
</dbReference>
<sequence>MLLSISQVRDEKASRAFVGKTVEVCGVVVADYRGPDQLGGVYLQDADAKDAGDSSTMFLRIDRSEAVSVGDHIHVKGVLVRAGERPQLKPDVSEGSVAVRNDGKIASARPHELTFDGREIDWKSLDGRLVRFTDDMIVTDTHDLARYGQVTLSANERLYVATEMIDPNDADPAGVSTAGDSNVAAVNAFDDLSRNRSIVLDDGSAKENPESLYLLNATENSNGTRTLRVGTRIKNLTGIVTNVRGRFMVMPSGNLDIEYAERPAVPDLGECDVKIASFNVLNYFTTIDNGRNQARGADNAEEFQRQEAKLVSALNALDADVIGLMEMENKPGVEKRLVAALNRDVEGTPYQGVGRPDGLSDAPGGGNAIRVGIIYRRDRVKPVDSVQMVVDPAFYDARTPLVQTFHRVGEKTRFTVVVNHFKSKGSRGAKGADRDMKDGQGANNASRRKQAEALVEYVAALQQKHGAVNLLILGDLNAYSQEDPIDTLRAAGLIDLVHTHSSEEKPYSYVYYGRAGCLDHAFATPELASMVSNTAIWHINSSEPKFLDYNLEFNPKPYYQPDAFRSSDHDPVLVGLDLE</sequence>
<dbReference type="EMBL" id="ANOH01000156">
    <property type="protein sequence ID" value="EMI56297.1"/>
    <property type="molecule type" value="Genomic_DNA"/>
</dbReference>
<name>M5U4B6_9BACT</name>
<dbReference type="InterPro" id="IPR047971">
    <property type="entry name" value="ExeM-like"/>
</dbReference>
<proteinExistence type="predicted"/>
<dbReference type="PANTHER" id="PTHR42834:SF1">
    <property type="entry name" value="ENDONUCLEASE_EXONUCLEASE_PHOSPHATASE FAMILY PROTEIN (AFU_ORTHOLOGUE AFUA_3G09210)"/>
    <property type="match status" value="1"/>
</dbReference>
<gene>
    <name evidence="3" type="ORF">RSSM_02255</name>
</gene>
<dbReference type="Pfam" id="PF03372">
    <property type="entry name" value="Exo_endo_phos"/>
    <property type="match status" value="1"/>
</dbReference>
<evidence type="ECO:0000259" key="2">
    <source>
        <dbReference type="Pfam" id="PF03372"/>
    </source>
</evidence>
<dbReference type="PATRIC" id="fig|1263870.3.peg.2402"/>
<dbReference type="Gene3D" id="3.60.10.10">
    <property type="entry name" value="Endonuclease/exonuclease/phosphatase"/>
    <property type="match status" value="1"/>
</dbReference>
<dbReference type="CDD" id="cd10283">
    <property type="entry name" value="MnuA_DNase1-like"/>
    <property type="match status" value="1"/>
</dbReference>